<dbReference type="NCBIfam" id="NF009150">
    <property type="entry name" value="PRK12497.1-3"/>
    <property type="match status" value="1"/>
</dbReference>
<dbReference type="InterPro" id="IPR011856">
    <property type="entry name" value="tRNA_endonuc-like_dom_sf"/>
</dbReference>
<dbReference type="PANTHER" id="PTHR34039">
    <property type="entry name" value="UPF0102 PROTEIN YRAN"/>
    <property type="match status" value="1"/>
</dbReference>
<evidence type="ECO:0000313" key="1">
    <source>
        <dbReference type="EMBL" id="CAB4597532.1"/>
    </source>
</evidence>
<dbReference type="NCBIfam" id="TIGR00252">
    <property type="entry name" value="YraN family protein"/>
    <property type="match status" value="1"/>
</dbReference>
<sequence length="114" mass="12930">MSGTSQARGRWGENQAAQWYARRGGLVVDRNWRCDRGELDLVVVDGDVVVFVEVKARRDDRFGTPSAAVGERKQQTLRMLAARWLDEHPGHRGEIRFDVVAITGMRLEVIPHAF</sequence>
<dbReference type="SUPFAM" id="SSF52980">
    <property type="entry name" value="Restriction endonuclease-like"/>
    <property type="match status" value="1"/>
</dbReference>
<name>A0A6J6G837_9ZZZZ</name>
<protein>
    <submittedName>
        <fullName evidence="1">Unannotated protein</fullName>
    </submittedName>
</protein>
<dbReference type="EMBL" id="CAEZSR010000284">
    <property type="protein sequence ID" value="CAB4597532.1"/>
    <property type="molecule type" value="Genomic_DNA"/>
</dbReference>
<dbReference type="GO" id="GO:0003676">
    <property type="term" value="F:nucleic acid binding"/>
    <property type="evidence" value="ECO:0007669"/>
    <property type="project" value="InterPro"/>
</dbReference>
<dbReference type="Pfam" id="PF02021">
    <property type="entry name" value="UPF0102"/>
    <property type="match status" value="1"/>
</dbReference>
<dbReference type="InterPro" id="IPR011335">
    <property type="entry name" value="Restrct_endonuc-II-like"/>
</dbReference>
<dbReference type="PANTHER" id="PTHR34039:SF1">
    <property type="entry name" value="UPF0102 PROTEIN YRAN"/>
    <property type="match status" value="1"/>
</dbReference>
<dbReference type="InterPro" id="IPR003509">
    <property type="entry name" value="UPF0102_YraN-like"/>
</dbReference>
<dbReference type="AlphaFoldDB" id="A0A6J6G837"/>
<accession>A0A6J6G837</accession>
<proteinExistence type="inferred from homology"/>
<organism evidence="1">
    <name type="scientific">freshwater metagenome</name>
    <dbReference type="NCBI Taxonomy" id="449393"/>
    <lineage>
        <taxon>unclassified sequences</taxon>
        <taxon>metagenomes</taxon>
        <taxon>ecological metagenomes</taxon>
    </lineage>
</organism>
<dbReference type="Gene3D" id="3.40.1350.10">
    <property type="match status" value="1"/>
</dbReference>
<dbReference type="NCBIfam" id="NF009154">
    <property type="entry name" value="PRK12497.3-3"/>
    <property type="match status" value="1"/>
</dbReference>
<reference evidence="1" key="1">
    <citation type="submission" date="2020-05" db="EMBL/GenBank/DDBJ databases">
        <authorList>
            <person name="Chiriac C."/>
            <person name="Salcher M."/>
            <person name="Ghai R."/>
            <person name="Kavagutti S V."/>
        </authorList>
    </citation>
    <scope>NUCLEOTIDE SEQUENCE</scope>
</reference>
<dbReference type="HAMAP" id="MF_00048">
    <property type="entry name" value="UPF0102"/>
    <property type="match status" value="1"/>
</dbReference>
<gene>
    <name evidence="1" type="ORF">UFOPK1493_04098</name>
</gene>